<evidence type="ECO:0000313" key="3">
    <source>
        <dbReference type="EMBL" id="SFS10162.1"/>
    </source>
</evidence>
<comment type="similarity">
    <text evidence="1">Belongs to the universal stress protein A family.</text>
</comment>
<feature type="domain" description="UspA" evidence="2">
    <location>
        <begin position="152"/>
        <end position="290"/>
    </location>
</feature>
<dbReference type="AlphaFoldDB" id="A0A1I6M3Q3"/>
<dbReference type="Pfam" id="PF00582">
    <property type="entry name" value="Usp"/>
    <property type="match status" value="2"/>
</dbReference>
<keyword evidence="4" id="KW-1185">Reference proteome</keyword>
<evidence type="ECO:0000313" key="4">
    <source>
        <dbReference type="Proteomes" id="UP000199062"/>
    </source>
</evidence>
<dbReference type="InterPro" id="IPR006016">
    <property type="entry name" value="UspA"/>
</dbReference>
<proteinExistence type="inferred from homology"/>
<gene>
    <name evidence="3" type="ORF">SAMN05216559_3672</name>
</gene>
<dbReference type="SUPFAM" id="SSF52402">
    <property type="entry name" value="Adenine nucleotide alpha hydrolases-like"/>
    <property type="match status" value="2"/>
</dbReference>
<feature type="domain" description="UspA" evidence="2">
    <location>
        <begin position="1"/>
        <end position="141"/>
    </location>
</feature>
<dbReference type="Proteomes" id="UP000199062">
    <property type="component" value="Unassembled WGS sequence"/>
</dbReference>
<protein>
    <submittedName>
        <fullName evidence="3">Nucleotide-binding universal stress protein, UspA family</fullName>
    </submittedName>
</protein>
<dbReference type="PANTHER" id="PTHR46268:SF6">
    <property type="entry name" value="UNIVERSAL STRESS PROTEIN UP12"/>
    <property type="match status" value="1"/>
</dbReference>
<dbReference type="CDD" id="cd00293">
    <property type="entry name" value="USP-like"/>
    <property type="match status" value="2"/>
</dbReference>
<dbReference type="EMBL" id="FOZK01000004">
    <property type="protein sequence ID" value="SFS10162.1"/>
    <property type="molecule type" value="Genomic_DNA"/>
</dbReference>
<dbReference type="PRINTS" id="PR01438">
    <property type="entry name" value="UNVRSLSTRESS"/>
</dbReference>
<dbReference type="InterPro" id="IPR014729">
    <property type="entry name" value="Rossmann-like_a/b/a_fold"/>
</dbReference>
<dbReference type="OrthoDB" id="105697at2157"/>
<dbReference type="InterPro" id="IPR006015">
    <property type="entry name" value="Universal_stress_UspA"/>
</dbReference>
<sequence>MYERILVPTDGSEHAARAAAHALALSRAFDAELHVVTVIDVVEAAGPFSAGGLDKEFIERLEDRGEETIRSLDAVLDEADDVQTDVVRGTPSDAILDYAADHGIDLIAMGTHGRSGIRRYIAGSVAERVVRRSNVPVLTVRKTERSRVDDGYDDVLVPVDGSDHALAAADHAIAIATLFDARIHAVHVVDVGAASTTPRVTPPTTLVEQLRTAGEEAVDAVTTRANDAGVDVTTTVREGFPARDLLAYADDHDVDLVAMGTAGRTGLDRLLLGSTTEKLISRAEMPVLSVSADEQSTDE</sequence>
<dbReference type="PANTHER" id="PTHR46268">
    <property type="entry name" value="STRESS RESPONSE PROTEIN NHAX"/>
    <property type="match status" value="1"/>
</dbReference>
<dbReference type="RefSeq" id="WP_089818420.1">
    <property type="nucleotide sequence ID" value="NZ_FOZK01000004.1"/>
</dbReference>
<accession>A0A1I6M3Q3</accession>
<organism evidence="3 4">
    <name type="scientific">Halomicrobium zhouii</name>
    <dbReference type="NCBI Taxonomy" id="767519"/>
    <lineage>
        <taxon>Archaea</taxon>
        <taxon>Methanobacteriati</taxon>
        <taxon>Methanobacteriota</taxon>
        <taxon>Stenosarchaea group</taxon>
        <taxon>Halobacteria</taxon>
        <taxon>Halobacteriales</taxon>
        <taxon>Haloarculaceae</taxon>
        <taxon>Halomicrobium</taxon>
    </lineage>
</organism>
<dbReference type="STRING" id="767519.SAMN05216559_3672"/>
<dbReference type="Gene3D" id="3.40.50.620">
    <property type="entry name" value="HUPs"/>
    <property type="match status" value="2"/>
</dbReference>
<evidence type="ECO:0000256" key="1">
    <source>
        <dbReference type="ARBA" id="ARBA00008791"/>
    </source>
</evidence>
<reference evidence="3 4" key="1">
    <citation type="submission" date="2016-10" db="EMBL/GenBank/DDBJ databases">
        <authorList>
            <person name="de Groot N.N."/>
        </authorList>
    </citation>
    <scope>NUCLEOTIDE SEQUENCE [LARGE SCALE GENOMIC DNA]</scope>
    <source>
        <strain evidence="3 4">CGMCC 1.10457</strain>
    </source>
</reference>
<evidence type="ECO:0000259" key="2">
    <source>
        <dbReference type="Pfam" id="PF00582"/>
    </source>
</evidence>
<name>A0A1I6M3Q3_9EURY</name>